<organism evidence="1 2">
    <name type="scientific">Fasciolopsis buskii</name>
    <dbReference type="NCBI Taxonomy" id="27845"/>
    <lineage>
        <taxon>Eukaryota</taxon>
        <taxon>Metazoa</taxon>
        <taxon>Spiralia</taxon>
        <taxon>Lophotrochozoa</taxon>
        <taxon>Platyhelminthes</taxon>
        <taxon>Trematoda</taxon>
        <taxon>Digenea</taxon>
        <taxon>Plagiorchiida</taxon>
        <taxon>Echinostomata</taxon>
        <taxon>Echinostomatoidea</taxon>
        <taxon>Fasciolidae</taxon>
        <taxon>Fasciolopsis</taxon>
    </lineage>
</organism>
<keyword evidence="2" id="KW-1185">Reference proteome</keyword>
<proteinExistence type="predicted"/>
<name>A0A8E0S1I1_9TREM</name>
<dbReference type="OrthoDB" id="6278498at2759"/>
<gene>
    <name evidence="1" type="ORF">FBUS_00266</name>
</gene>
<reference evidence="1" key="1">
    <citation type="submission" date="2019-05" db="EMBL/GenBank/DDBJ databases">
        <title>Annotation for the trematode Fasciolopsis buski.</title>
        <authorList>
            <person name="Choi Y.-J."/>
        </authorList>
    </citation>
    <scope>NUCLEOTIDE SEQUENCE</scope>
    <source>
        <strain evidence="1">HT</strain>
        <tissue evidence="1">Whole worm</tissue>
    </source>
</reference>
<dbReference type="Proteomes" id="UP000728185">
    <property type="component" value="Unassembled WGS sequence"/>
</dbReference>
<evidence type="ECO:0000313" key="1">
    <source>
        <dbReference type="EMBL" id="KAA0193680.1"/>
    </source>
</evidence>
<dbReference type="AlphaFoldDB" id="A0A8E0S1I1"/>
<dbReference type="EMBL" id="LUCM01004876">
    <property type="protein sequence ID" value="KAA0193680.1"/>
    <property type="molecule type" value="Genomic_DNA"/>
</dbReference>
<evidence type="ECO:0000313" key="2">
    <source>
        <dbReference type="Proteomes" id="UP000728185"/>
    </source>
</evidence>
<comment type="caution">
    <text evidence="1">The sequence shown here is derived from an EMBL/GenBank/DDBJ whole genome shotgun (WGS) entry which is preliminary data.</text>
</comment>
<accession>A0A8E0S1I1</accession>
<protein>
    <submittedName>
        <fullName evidence="1">Uncharacterized protein</fullName>
    </submittedName>
</protein>
<sequence length="205" mass="22096">MGRQMKANGLIRSTERIPSTDELALNMGNFCSPPSRDEPDLAMAYRNGLTSALLSNGINTNSGTIADISEPGAPLNSWAPTVTTESMLALLRPHLLAQICAAAAVLQTHPDGSDAQPLLSPCDRVLLDSHKPQKPKILGNGIPLAYKQLTSGKSVFKATSLPAGFPRLVIHSPRWSFEFTISLYYSQPGCKPLYTRGSAHALHMF</sequence>